<dbReference type="InterPro" id="IPR029044">
    <property type="entry name" value="Nucleotide-diphossugar_trans"/>
</dbReference>
<name>A0A9D9N4V8_9BACT</name>
<feature type="domain" description="Glycosyltransferase 2-like" evidence="1">
    <location>
        <begin position="21"/>
        <end position="139"/>
    </location>
</feature>
<dbReference type="InterPro" id="IPR001173">
    <property type="entry name" value="Glyco_trans_2-like"/>
</dbReference>
<accession>A0A9D9N4V8</accession>
<dbReference type="PANTHER" id="PTHR22916">
    <property type="entry name" value="GLYCOSYLTRANSFERASE"/>
    <property type="match status" value="1"/>
</dbReference>
<dbReference type="SUPFAM" id="SSF53448">
    <property type="entry name" value="Nucleotide-diphospho-sugar transferases"/>
    <property type="match status" value="2"/>
</dbReference>
<dbReference type="AlphaFoldDB" id="A0A9D9N4V8"/>
<evidence type="ECO:0000259" key="1">
    <source>
        <dbReference type="Pfam" id="PF00535"/>
    </source>
</evidence>
<feature type="domain" description="Glycosyltransferase 2-like" evidence="1">
    <location>
        <begin position="303"/>
        <end position="426"/>
    </location>
</feature>
<gene>
    <name evidence="2" type="ORF">IAA73_09690</name>
</gene>
<dbReference type="Proteomes" id="UP000823641">
    <property type="component" value="Unassembled WGS sequence"/>
</dbReference>
<dbReference type="EMBL" id="JADIMG010000092">
    <property type="protein sequence ID" value="MBO8460591.1"/>
    <property type="molecule type" value="Genomic_DNA"/>
</dbReference>
<dbReference type="PANTHER" id="PTHR22916:SF3">
    <property type="entry name" value="UDP-GLCNAC:BETAGAL BETA-1,3-N-ACETYLGLUCOSAMINYLTRANSFERASE-LIKE PROTEIN 1"/>
    <property type="match status" value="1"/>
</dbReference>
<sequence length="544" mass="63374">MQKNEKNRNTVTHNKKINIGVIIATSNGRTELLFSRSLKSVLDQSLLPDYILIVDDNNNNVHSHEIQERIRTLQKKSHNTSIYYSRNTHTKGMSGTGSWNTGFSWYDNKFKENDYIAILDDDDSWDKTYIEKCIQRINMCDHFPDQIAAYLKRSDSNNASIFSHDDITISNFLIRNPGIQGSNMFFRFGIIKKTGGFDEHLQSCTDRDFMINILMTLPCHHIEIIPEILIRHFSHPLSVTHDFAKKTKGLDVFYRKHIALYTQDVLDKSLVRSEMLFKYPNSNNIKKLWKLVHLHSQTPKIVIGVAVHNSQKTLLQCIKSILQQQNIKSEIWTLVMDDSSSDNWKDTIQQELESEKIIYWNESFMNVSKTRNCINSFIKEYFGNVKLIGRLDSDDEFAHPYVLSEIEKIKDNTDADYIIAGNYLKQEGKILGNVNYANQELLNHKYLLNRLKQMAEGTAKNELPSCNLFMSPKYIQKYPNIPSAEDHYLTAKILWNRDKRCVILADKIIATIYSLDGNLTYKNKQNNKHKQARIKIYNEIKKWK</sequence>
<reference evidence="2" key="1">
    <citation type="submission" date="2020-10" db="EMBL/GenBank/DDBJ databases">
        <authorList>
            <person name="Gilroy R."/>
        </authorList>
    </citation>
    <scope>NUCLEOTIDE SEQUENCE</scope>
    <source>
        <strain evidence="2">G3-3990</strain>
    </source>
</reference>
<dbReference type="Pfam" id="PF00535">
    <property type="entry name" value="Glycos_transf_2"/>
    <property type="match status" value="2"/>
</dbReference>
<reference evidence="2" key="2">
    <citation type="journal article" date="2021" name="PeerJ">
        <title>Extensive microbial diversity within the chicken gut microbiome revealed by metagenomics and culture.</title>
        <authorList>
            <person name="Gilroy R."/>
            <person name="Ravi A."/>
            <person name="Getino M."/>
            <person name="Pursley I."/>
            <person name="Horton D.L."/>
            <person name="Alikhan N.F."/>
            <person name="Baker D."/>
            <person name="Gharbi K."/>
            <person name="Hall N."/>
            <person name="Watson M."/>
            <person name="Adriaenssens E.M."/>
            <person name="Foster-Nyarko E."/>
            <person name="Jarju S."/>
            <person name="Secka A."/>
            <person name="Antonio M."/>
            <person name="Oren A."/>
            <person name="Chaudhuri R.R."/>
            <person name="La Ragione R."/>
            <person name="Hildebrand F."/>
            <person name="Pallen M.J."/>
        </authorList>
    </citation>
    <scope>NUCLEOTIDE SEQUENCE</scope>
    <source>
        <strain evidence="2">G3-3990</strain>
    </source>
</reference>
<evidence type="ECO:0000313" key="3">
    <source>
        <dbReference type="Proteomes" id="UP000823641"/>
    </source>
</evidence>
<dbReference type="CDD" id="cd00761">
    <property type="entry name" value="Glyco_tranf_GTA_type"/>
    <property type="match status" value="2"/>
</dbReference>
<evidence type="ECO:0000313" key="2">
    <source>
        <dbReference type="EMBL" id="MBO8460591.1"/>
    </source>
</evidence>
<dbReference type="Gene3D" id="3.90.550.10">
    <property type="entry name" value="Spore Coat Polysaccharide Biosynthesis Protein SpsA, Chain A"/>
    <property type="match status" value="2"/>
</dbReference>
<proteinExistence type="predicted"/>
<dbReference type="GO" id="GO:0016758">
    <property type="term" value="F:hexosyltransferase activity"/>
    <property type="evidence" value="ECO:0007669"/>
    <property type="project" value="UniProtKB-ARBA"/>
</dbReference>
<organism evidence="2 3">
    <name type="scientific">Candidatus Gallipaludibacter merdavium</name>
    <dbReference type="NCBI Taxonomy" id="2840839"/>
    <lineage>
        <taxon>Bacteria</taxon>
        <taxon>Pseudomonadati</taxon>
        <taxon>Bacteroidota</taxon>
        <taxon>Bacteroidia</taxon>
        <taxon>Bacteroidales</taxon>
        <taxon>Candidatus Gallipaludibacter</taxon>
    </lineage>
</organism>
<comment type="caution">
    <text evidence="2">The sequence shown here is derived from an EMBL/GenBank/DDBJ whole genome shotgun (WGS) entry which is preliminary data.</text>
</comment>
<protein>
    <submittedName>
        <fullName evidence="2">Glycosyltransferase</fullName>
    </submittedName>
</protein>